<proteinExistence type="predicted"/>
<organism evidence="1">
    <name type="scientific">hydrothermal vent metagenome</name>
    <dbReference type="NCBI Taxonomy" id="652676"/>
    <lineage>
        <taxon>unclassified sequences</taxon>
        <taxon>metagenomes</taxon>
        <taxon>ecological metagenomes</taxon>
    </lineage>
</organism>
<protein>
    <submittedName>
        <fullName evidence="1">Uncharacterized protein</fullName>
    </submittedName>
</protein>
<dbReference type="AlphaFoldDB" id="A0A1W1BY74"/>
<gene>
    <name evidence="1" type="ORF">MNB_SV-9-1103</name>
</gene>
<dbReference type="EMBL" id="FPHG01000037">
    <property type="protein sequence ID" value="SFV58476.1"/>
    <property type="molecule type" value="Genomic_DNA"/>
</dbReference>
<sequence>MNLTEILENQDIERLKKFIEKGGSVSQKDIINSLSGRINLNEEFVQYFIDNNLVKMEENETILSENMRIYDANNCPYDMEDMEYMSDGMWIHKDDCWW</sequence>
<evidence type="ECO:0000313" key="1">
    <source>
        <dbReference type="EMBL" id="SFV58476.1"/>
    </source>
</evidence>
<name>A0A1W1BY74_9ZZZZ</name>
<reference evidence="1" key="1">
    <citation type="submission" date="2016-10" db="EMBL/GenBank/DDBJ databases">
        <authorList>
            <person name="de Groot N.N."/>
        </authorList>
    </citation>
    <scope>NUCLEOTIDE SEQUENCE</scope>
</reference>
<accession>A0A1W1BY74</accession>